<reference evidence="1" key="1">
    <citation type="submission" date="2022-05" db="EMBL/GenBank/DDBJ databases">
        <authorList>
            <person name="Tuo L."/>
        </authorList>
    </citation>
    <scope>NUCLEOTIDE SEQUENCE</scope>
    <source>
        <strain evidence="1">BSK12Z-4</strain>
    </source>
</reference>
<accession>A0A9X2D3M5</accession>
<evidence type="ECO:0008006" key="3">
    <source>
        <dbReference type="Google" id="ProtNLM"/>
    </source>
</evidence>
<dbReference type="Proteomes" id="UP001139485">
    <property type="component" value="Unassembled WGS sequence"/>
</dbReference>
<keyword evidence="2" id="KW-1185">Reference proteome</keyword>
<sequence length="127" mass="14021">MVNRSGFRVEGLRDVVRGLQQMGLDVDDLKDAFAKLAAKGSEVASQLAPRRSGRLAGDVRGNRAKSKAVITAGRATVPYAGPINYGWPKRGIEPSLFMQRADEQMQPTAVQLLEDEINTKIQEKHFR</sequence>
<protein>
    <recommendedName>
        <fullName evidence="3">HK97 gp10 family phage protein</fullName>
    </recommendedName>
</protein>
<dbReference type="RefSeq" id="WP_250825747.1">
    <property type="nucleotide sequence ID" value="NZ_JAMOIL010000001.1"/>
</dbReference>
<organism evidence="1 2">
    <name type="scientific">Nocardioides bruguierae</name>
    <dbReference type="NCBI Taxonomy" id="2945102"/>
    <lineage>
        <taxon>Bacteria</taxon>
        <taxon>Bacillati</taxon>
        <taxon>Actinomycetota</taxon>
        <taxon>Actinomycetes</taxon>
        <taxon>Propionibacteriales</taxon>
        <taxon>Nocardioidaceae</taxon>
        <taxon>Nocardioides</taxon>
    </lineage>
</organism>
<dbReference type="EMBL" id="JAMOIL010000001">
    <property type="protein sequence ID" value="MCM0618777.1"/>
    <property type="molecule type" value="Genomic_DNA"/>
</dbReference>
<evidence type="ECO:0000313" key="2">
    <source>
        <dbReference type="Proteomes" id="UP001139485"/>
    </source>
</evidence>
<evidence type="ECO:0000313" key="1">
    <source>
        <dbReference type="EMBL" id="MCM0618777.1"/>
    </source>
</evidence>
<gene>
    <name evidence="1" type="ORF">M8330_00545</name>
</gene>
<proteinExistence type="predicted"/>
<name>A0A9X2D3M5_9ACTN</name>
<dbReference type="AlphaFoldDB" id="A0A9X2D3M5"/>
<comment type="caution">
    <text evidence="1">The sequence shown here is derived from an EMBL/GenBank/DDBJ whole genome shotgun (WGS) entry which is preliminary data.</text>
</comment>